<protein>
    <recommendedName>
        <fullName evidence="1">Glycosyl hydrolases family 38 C-terminal domain-containing protein</fullName>
    </recommendedName>
</protein>
<evidence type="ECO:0000313" key="2">
    <source>
        <dbReference type="EMBL" id="CAF1467200.1"/>
    </source>
</evidence>
<dbReference type="GO" id="GO:0005975">
    <property type="term" value="P:carbohydrate metabolic process"/>
    <property type="evidence" value="ECO:0007669"/>
    <property type="project" value="InterPro"/>
</dbReference>
<dbReference type="Gene3D" id="2.60.40.1360">
    <property type="match status" value="1"/>
</dbReference>
<dbReference type="PANTHER" id="PTHR11607:SF3">
    <property type="entry name" value="LYSOSOMAL ALPHA-MANNOSIDASE"/>
    <property type="match status" value="1"/>
</dbReference>
<dbReference type="SUPFAM" id="SSF74650">
    <property type="entry name" value="Galactose mutarotase-like"/>
    <property type="match status" value="1"/>
</dbReference>
<sequence length="113" mass="13139">SLPVNVHLLTLDQLSAKVFLLRVEHYFETDEDAVYSKSVEIDLQSVFHVLGKITDLTELTLVANLPLTNMKRLTWRTDRNESSYWKSTDSRFFQTTMVTLNPMQIKTFQVTVE</sequence>
<dbReference type="Proteomes" id="UP000663828">
    <property type="component" value="Unassembled WGS sequence"/>
</dbReference>
<proteinExistence type="predicted"/>
<gene>
    <name evidence="2" type="ORF">XAT740_LOCUS37764</name>
</gene>
<dbReference type="Pfam" id="PF17677">
    <property type="entry name" value="Glyco_hydro38C2"/>
    <property type="match status" value="1"/>
</dbReference>
<dbReference type="InterPro" id="IPR041147">
    <property type="entry name" value="GH38_C"/>
</dbReference>
<feature type="domain" description="Glycosyl hydrolases family 38 C-terminal" evidence="1">
    <location>
        <begin position="5"/>
        <end position="108"/>
    </location>
</feature>
<dbReference type="GO" id="GO:0004559">
    <property type="term" value="F:alpha-mannosidase activity"/>
    <property type="evidence" value="ECO:0007669"/>
    <property type="project" value="TreeGrafter"/>
</dbReference>
<organism evidence="2 3">
    <name type="scientific">Adineta ricciae</name>
    <name type="common">Rotifer</name>
    <dbReference type="NCBI Taxonomy" id="249248"/>
    <lineage>
        <taxon>Eukaryota</taxon>
        <taxon>Metazoa</taxon>
        <taxon>Spiralia</taxon>
        <taxon>Gnathifera</taxon>
        <taxon>Rotifera</taxon>
        <taxon>Eurotatoria</taxon>
        <taxon>Bdelloidea</taxon>
        <taxon>Adinetida</taxon>
        <taxon>Adinetidae</taxon>
        <taxon>Adineta</taxon>
    </lineage>
</organism>
<dbReference type="InterPro" id="IPR050843">
    <property type="entry name" value="Glycosyl_Hydrlase_38"/>
</dbReference>
<dbReference type="EMBL" id="CAJNOR010004004">
    <property type="protein sequence ID" value="CAF1467200.1"/>
    <property type="molecule type" value="Genomic_DNA"/>
</dbReference>
<evidence type="ECO:0000313" key="3">
    <source>
        <dbReference type="Proteomes" id="UP000663828"/>
    </source>
</evidence>
<dbReference type="AlphaFoldDB" id="A0A815QSM6"/>
<reference evidence="2" key="1">
    <citation type="submission" date="2021-02" db="EMBL/GenBank/DDBJ databases">
        <authorList>
            <person name="Nowell W R."/>
        </authorList>
    </citation>
    <scope>NUCLEOTIDE SEQUENCE</scope>
</reference>
<feature type="non-terminal residue" evidence="2">
    <location>
        <position position="1"/>
    </location>
</feature>
<keyword evidence="3" id="KW-1185">Reference proteome</keyword>
<comment type="caution">
    <text evidence="2">The sequence shown here is derived from an EMBL/GenBank/DDBJ whole genome shotgun (WGS) entry which is preliminary data.</text>
</comment>
<dbReference type="GO" id="GO:0030246">
    <property type="term" value="F:carbohydrate binding"/>
    <property type="evidence" value="ECO:0007669"/>
    <property type="project" value="InterPro"/>
</dbReference>
<evidence type="ECO:0000259" key="1">
    <source>
        <dbReference type="Pfam" id="PF17677"/>
    </source>
</evidence>
<accession>A0A815QSM6</accession>
<dbReference type="InterPro" id="IPR011013">
    <property type="entry name" value="Gal_mutarotase_sf_dom"/>
</dbReference>
<name>A0A815QSM6_ADIRI</name>
<dbReference type="PANTHER" id="PTHR11607">
    <property type="entry name" value="ALPHA-MANNOSIDASE"/>
    <property type="match status" value="1"/>
</dbReference>